<protein>
    <recommendedName>
        <fullName evidence="2">Methyltransferase type 11 domain-containing protein</fullName>
    </recommendedName>
</protein>
<dbReference type="CDD" id="cd02440">
    <property type="entry name" value="AdoMet_MTases"/>
    <property type="match status" value="1"/>
</dbReference>
<organism evidence="3 4">
    <name type="scientific">Tessaracoccus flavescens</name>
    <dbReference type="NCBI Taxonomy" id="399497"/>
    <lineage>
        <taxon>Bacteria</taxon>
        <taxon>Bacillati</taxon>
        <taxon>Actinomycetota</taxon>
        <taxon>Actinomycetes</taxon>
        <taxon>Propionibacteriales</taxon>
        <taxon>Propionibacteriaceae</taxon>
        <taxon>Tessaracoccus</taxon>
    </lineage>
</organism>
<dbReference type="InterPro" id="IPR013216">
    <property type="entry name" value="Methyltransf_11"/>
</dbReference>
<dbReference type="Proteomes" id="UP000188235">
    <property type="component" value="Chromosome"/>
</dbReference>
<gene>
    <name evidence="3" type="ORF">BW733_10190</name>
</gene>
<dbReference type="GO" id="GO:0008757">
    <property type="term" value="F:S-adenosylmethionine-dependent methyltransferase activity"/>
    <property type="evidence" value="ECO:0007669"/>
    <property type="project" value="InterPro"/>
</dbReference>
<dbReference type="AlphaFoldDB" id="A0A1Q2CYL1"/>
<dbReference type="PANTHER" id="PTHR43591">
    <property type="entry name" value="METHYLTRANSFERASE"/>
    <property type="match status" value="1"/>
</dbReference>
<evidence type="ECO:0000259" key="2">
    <source>
        <dbReference type="Pfam" id="PF08241"/>
    </source>
</evidence>
<feature type="region of interest" description="Disordered" evidence="1">
    <location>
        <begin position="201"/>
        <end position="235"/>
    </location>
</feature>
<feature type="domain" description="Methyltransferase type 11" evidence="2">
    <location>
        <begin position="31"/>
        <end position="98"/>
    </location>
</feature>
<dbReference type="Pfam" id="PF08241">
    <property type="entry name" value="Methyltransf_11"/>
    <property type="match status" value="1"/>
</dbReference>
<dbReference type="SUPFAM" id="SSF53335">
    <property type="entry name" value="S-adenosyl-L-methionine-dependent methyltransferases"/>
    <property type="match status" value="1"/>
</dbReference>
<evidence type="ECO:0000256" key="1">
    <source>
        <dbReference type="SAM" id="MobiDB-lite"/>
    </source>
</evidence>
<feature type="compositionally biased region" description="Polar residues" evidence="1">
    <location>
        <begin position="1"/>
        <end position="10"/>
    </location>
</feature>
<dbReference type="Gene3D" id="3.40.50.150">
    <property type="entry name" value="Vaccinia Virus protein VP39"/>
    <property type="match status" value="1"/>
</dbReference>
<dbReference type="EMBL" id="CP019607">
    <property type="protein sequence ID" value="AQP51144.1"/>
    <property type="molecule type" value="Genomic_DNA"/>
</dbReference>
<name>A0A1Q2CYL1_9ACTN</name>
<feature type="region of interest" description="Disordered" evidence="1">
    <location>
        <begin position="1"/>
        <end position="32"/>
    </location>
</feature>
<dbReference type="InterPro" id="IPR029063">
    <property type="entry name" value="SAM-dependent_MTases_sf"/>
</dbReference>
<dbReference type="STRING" id="399497.BW733_10190"/>
<dbReference type="KEGG" id="tfa:BW733_10190"/>
<feature type="compositionally biased region" description="Low complexity" evidence="1">
    <location>
        <begin position="207"/>
        <end position="228"/>
    </location>
</feature>
<keyword evidence="4" id="KW-1185">Reference proteome</keyword>
<reference evidence="3 4" key="1">
    <citation type="journal article" date="2008" name="Int. J. Syst. Evol. Microbiol.">
        <title>Tessaracoccus flavescens sp. nov., isolated from marine sediment.</title>
        <authorList>
            <person name="Lee D.W."/>
            <person name="Lee S.D."/>
        </authorList>
    </citation>
    <scope>NUCLEOTIDE SEQUENCE [LARGE SCALE GENOMIC DNA]</scope>
    <source>
        <strain evidence="3 4">SST-39T</strain>
    </source>
</reference>
<accession>A0A1Q2CYL1</accession>
<proteinExistence type="predicted"/>
<sequence length="235" mass="24761">MRGARSSTSAPEPGGWPLPRPSWCGRHGGPDPAMIREAQRLRPDAASRWLVAGAPTLPFPDGGFDVVTLAFIFNHVPSPESTLRDCARVLRPGGVLAIAVWGDSGLVEAWDAVLGVPGAVRLPTPQLPPEEDFARTAEGLAELCGRAGLRVLGRSQPAWTVRISVDELWQAPLAGLARIGRQVAAQTPAVQAAMLQRCGRMPSVPGRRSSSPFARPPRSCSPAPAADRVVGAADP</sequence>
<evidence type="ECO:0000313" key="4">
    <source>
        <dbReference type="Proteomes" id="UP000188235"/>
    </source>
</evidence>
<evidence type="ECO:0000313" key="3">
    <source>
        <dbReference type="EMBL" id="AQP51144.1"/>
    </source>
</evidence>